<dbReference type="SUPFAM" id="SSF81901">
    <property type="entry name" value="HCP-like"/>
    <property type="match status" value="1"/>
</dbReference>
<evidence type="ECO:0000256" key="2">
    <source>
        <dbReference type="ARBA" id="ARBA00012865"/>
    </source>
</evidence>
<dbReference type="RefSeq" id="WP_221271575.1">
    <property type="nucleotide sequence ID" value="NZ_AP024819.1"/>
</dbReference>
<feature type="chain" id="PRO_5045233553" description="beta-lactamase" evidence="6">
    <location>
        <begin position="25"/>
        <end position="167"/>
    </location>
</feature>
<keyword evidence="8" id="KW-1185">Reference proteome</keyword>
<dbReference type="InterPro" id="IPR006597">
    <property type="entry name" value="Sel1-like"/>
</dbReference>
<gene>
    <name evidence="7" type="ORF">NHP190012_13680</name>
</gene>
<evidence type="ECO:0000256" key="1">
    <source>
        <dbReference type="ARBA" id="ARBA00001526"/>
    </source>
</evidence>
<dbReference type="EMBL" id="AP024819">
    <property type="protein sequence ID" value="BCZ19726.1"/>
    <property type="molecule type" value="Genomic_DNA"/>
</dbReference>
<organism evidence="7 8">
    <name type="scientific">Helicobacter gastrofelis</name>
    <dbReference type="NCBI Taxonomy" id="2849642"/>
    <lineage>
        <taxon>Bacteria</taxon>
        <taxon>Pseudomonadati</taxon>
        <taxon>Campylobacterota</taxon>
        <taxon>Epsilonproteobacteria</taxon>
        <taxon>Campylobacterales</taxon>
        <taxon>Helicobacteraceae</taxon>
        <taxon>Helicobacter</taxon>
    </lineage>
</organism>
<evidence type="ECO:0000313" key="8">
    <source>
        <dbReference type="Proteomes" id="UP000826146"/>
    </source>
</evidence>
<dbReference type="InterPro" id="IPR050767">
    <property type="entry name" value="Sel1_AlgK"/>
</dbReference>
<keyword evidence="6" id="KW-0732">Signal</keyword>
<name>A0ABN6I7Z1_9HELI</name>
<feature type="signal peptide" evidence="6">
    <location>
        <begin position="1"/>
        <end position="24"/>
    </location>
</feature>
<evidence type="ECO:0000256" key="5">
    <source>
        <dbReference type="SAM" id="MobiDB-lite"/>
    </source>
</evidence>
<dbReference type="Proteomes" id="UP000826146">
    <property type="component" value="Chromosome"/>
</dbReference>
<evidence type="ECO:0000313" key="7">
    <source>
        <dbReference type="EMBL" id="BCZ19726.1"/>
    </source>
</evidence>
<protein>
    <recommendedName>
        <fullName evidence="2">beta-lactamase</fullName>
        <ecNumber evidence="2">3.5.2.6</ecNumber>
    </recommendedName>
</protein>
<keyword evidence="3" id="KW-1015">Disulfide bond</keyword>
<dbReference type="EC" id="3.5.2.6" evidence="2"/>
<dbReference type="SMART" id="SM00671">
    <property type="entry name" value="SEL1"/>
    <property type="match status" value="3"/>
</dbReference>
<dbReference type="PANTHER" id="PTHR11102:SF160">
    <property type="entry name" value="ERAD-ASSOCIATED E3 UBIQUITIN-PROTEIN LIGASE COMPONENT HRD3"/>
    <property type="match status" value="1"/>
</dbReference>
<comment type="catalytic activity">
    <reaction evidence="1">
        <text>a beta-lactam + H2O = a substituted beta-amino acid</text>
        <dbReference type="Rhea" id="RHEA:20401"/>
        <dbReference type="ChEBI" id="CHEBI:15377"/>
        <dbReference type="ChEBI" id="CHEBI:35627"/>
        <dbReference type="ChEBI" id="CHEBI:140347"/>
        <dbReference type="EC" id="3.5.2.6"/>
    </reaction>
</comment>
<evidence type="ECO:0000256" key="3">
    <source>
        <dbReference type="ARBA" id="ARBA00023157"/>
    </source>
</evidence>
<sequence length="167" mass="19018">MGEFLKVSSRMVLLALLCLSGVYANEKADRYLRVGLEAHKHKNYLRALRNFQEAAKLGDAKASYNLGLMYKKGEGVSKKNYLRALQYFHKAGDLGDARGYYNLAVMYKYGTGVARDARMARYYFQKACDLDRQDGCRDVEGSEPYQDQKMGSAKKSSGWFQSIFQED</sequence>
<keyword evidence="4" id="KW-0046">Antibiotic resistance</keyword>
<evidence type="ECO:0000256" key="6">
    <source>
        <dbReference type="SAM" id="SignalP"/>
    </source>
</evidence>
<feature type="compositionally biased region" description="Polar residues" evidence="5">
    <location>
        <begin position="154"/>
        <end position="167"/>
    </location>
</feature>
<dbReference type="Gene3D" id="1.25.40.10">
    <property type="entry name" value="Tetratricopeptide repeat domain"/>
    <property type="match status" value="1"/>
</dbReference>
<feature type="region of interest" description="Disordered" evidence="5">
    <location>
        <begin position="139"/>
        <end position="167"/>
    </location>
</feature>
<dbReference type="InterPro" id="IPR011990">
    <property type="entry name" value="TPR-like_helical_dom_sf"/>
</dbReference>
<proteinExistence type="predicted"/>
<dbReference type="PANTHER" id="PTHR11102">
    <property type="entry name" value="SEL-1-LIKE PROTEIN"/>
    <property type="match status" value="1"/>
</dbReference>
<evidence type="ECO:0000256" key="4">
    <source>
        <dbReference type="ARBA" id="ARBA00023251"/>
    </source>
</evidence>
<accession>A0ABN6I7Z1</accession>
<reference evidence="7 8" key="1">
    <citation type="submission" date="2021-07" db="EMBL/GenBank/DDBJ databases">
        <title>Novel Helicobacter sp. Isolated from a cat.</title>
        <authorList>
            <person name="Rimbara E."/>
            <person name="Suzuki M."/>
        </authorList>
    </citation>
    <scope>NUCLEOTIDE SEQUENCE [LARGE SCALE GENOMIC DNA]</scope>
    <source>
        <strain evidence="8">NHP19-012</strain>
    </source>
</reference>
<dbReference type="Pfam" id="PF08238">
    <property type="entry name" value="Sel1"/>
    <property type="match status" value="3"/>
</dbReference>